<accession>A0ABV7FPH5</accession>
<dbReference type="GO" id="GO:0016757">
    <property type="term" value="F:glycosyltransferase activity"/>
    <property type="evidence" value="ECO:0007669"/>
    <property type="project" value="UniProtKB-KW"/>
</dbReference>
<dbReference type="Proteomes" id="UP001595478">
    <property type="component" value="Unassembled WGS sequence"/>
</dbReference>
<keyword evidence="3" id="KW-0808">Transferase</keyword>
<dbReference type="RefSeq" id="WP_376920121.1">
    <property type="nucleotide sequence ID" value="NZ_JBHRSW010000015.1"/>
</dbReference>
<proteinExistence type="predicted"/>
<comment type="caution">
    <text evidence="3">The sequence shown here is derived from an EMBL/GenBank/DDBJ whole genome shotgun (WGS) entry which is preliminary data.</text>
</comment>
<gene>
    <name evidence="3" type="ORF">ACFOHL_10215</name>
</gene>
<evidence type="ECO:0000259" key="1">
    <source>
        <dbReference type="Pfam" id="PF00534"/>
    </source>
</evidence>
<dbReference type="CDD" id="cd03801">
    <property type="entry name" value="GT4_PimA-like"/>
    <property type="match status" value="1"/>
</dbReference>
<sequence length="400" mass="45082">MPLKENILVLTENFPPKSGGSGRWFWELYSRLEVDNGFSITVVSDDEVSSYNEGEELSHDNLTLIRMPLRSWEWGFKSIHGIKFYYSTIRRLRKITKQQQITQIHCGRIIHEGVSAWLLKKLSGIDYICYIHGEDVETAAVSREHSLLVKQVCKHATRLICNSYNSQRITQALGFASTEKTTVLHPGVDSQLFKPAGADHGFRRSMGWDDKFVILTVGRLQARKGHDKMIEALSLLRSTIPNVHYAIIGDGECKGSLSALCKKLALEDKVQFLSGLNDENMIACYQQCDLFILPNRTIENDIEGFGMVLVEAQSCGKIVIAGDSGGTKETMLPEETGFVIDCNDVSLIAKKIQQIYTQSYDIEKMQTAARQHVVANLDWQSHVKKAQNLFEQISQGLHKN</sequence>
<dbReference type="EMBL" id="JBHRSW010000015">
    <property type="protein sequence ID" value="MFC3121995.1"/>
    <property type="molecule type" value="Genomic_DNA"/>
</dbReference>
<dbReference type="EC" id="2.4.-.-" evidence="3"/>
<dbReference type="PANTHER" id="PTHR45947">
    <property type="entry name" value="SULFOQUINOVOSYL TRANSFERASE SQD2"/>
    <property type="match status" value="1"/>
</dbReference>
<dbReference type="InterPro" id="IPR028098">
    <property type="entry name" value="Glyco_trans_4-like_N"/>
</dbReference>
<evidence type="ECO:0000313" key="4">
    <source>
        <dbReference type="Proteomes" id="UP001595478"/>
    </source>
</evidence>
<name>A0ABV7FPH5_9ALTE</name>
<evidence type="ECO:0000313" key="3">
    <source>
        <dbReference type="EMBL" id="MFC3121995.1"/>
    </source>
</evidence>
<dbReference type="SUPFAM" id="SSF53756">
    <property type="entry name" value="UDP-Glycosyltransferase/glycogen phosphorylase"/>
    <property type="match status" value="1"/>
</dbReference>
<reference evidence="4" key="1">
    <citation type="journal article" date="2019" name="Int. J. Syst. Evol. Microbiol.">
        <title>The Global Catalogue of Microorganisms (GCM) 10K type strain sequencing project: providing services to taxonomists for standard genome sequencing and annotation.</title>
        <authorList>
            <consortium name="The Broad Institute Genomics Platform"/>
            <consortium name="The Broad Institute Genome Sequencing Center for Infectious Disease"/>
            <person name="Wu L."/>
            <person name="Ma J."/>
        </authorList>
    </citation>
    <scope>NUCLEOTIDE SEQUENCE [LARGE SCALE GENOMIC DNA]</scope>
    <source>
        <strain evidence="4">KCTC 52473</strain>
    </source>
</reference>
<keyword evidence="3" id="KW-0328">Glycosyltransferase</keyword>
<protein>
    <submittedName>
        <fullName evidence="3">Glycosyltransferase family 4 protein</fullName>
        <ecNumber evidence="3">2.4.-.-</ecNumber>
    </submittedName>
</protein>
<dbReference type="Pfam" id="PF13439">
    <property type="entry name" value="Glyco_transf_4"/>
    <property type="match status" value="1"/>
</dbReference>
<organism evidence="3 4">
    <name type="scientific">Agaribacter flavus</name>
    <dbReference type="NCBI Taxonomy" id="1902781"/>
    <lineage>
        <taxon>Bacteria</taxon>
        <taxon>Pseudomonadati</taxon>
        <taxon>Pseudomonadota</taxon>
        <taxon>Gammaproteobacteria</taxon>
        <taxon>Alteromonadales</taxon>
        <taxon>Alteromonadaceae</taxon>
        <taxon>Agaribacter</taxon>
    </lineage>
</organism>
<feature type="domain" description="Glycosyltransferase subfamily 4-like N-terminal" evidence="2">
    <location>
        <begin position="19"/>
        <end position="191"/>
    </location>
</feature>
<dbReference type="Pfam" id="PF00534">
    <property type="entry name" value="Glycos_transf_1"/>
    <property type="match status" value="1"/>
</dbReference>
<dbReference type="InterPro" id="IPR001296">
    <property type="entry name" value="Glyco_trans_1"/>
</dbReference>
<feature type="domain" description="Glycosyl transferase family 1" evidence="1">
    <location>
        <begin position="208"/>
        <end position="371"/>
    </location>
</feature>
<dbReference type="Gene3D" id="3.40.50.2000">
    <property type="entry name" value="Glycogen Phosphorylase B"/>
    <property type="match status" value="2"/>
</dbReference>
<evidence type="ECO:0000259" key="2">
    <source>
        <dbReference type="Pfam" id="PF13439"/>
    </source>
</evidence>
<keyword evidence="4" id="KW-1185">Reference proteome</keyword>
<dbReference type="InterPro" id="IPR050194">
    <property type="entry name" value="Glycosyltransferase_grp1"/>
</dbReference>
<dbReference type="PANTHER" id="PTHR45947:SF3">
    <property type="entry name" value="SULFOQUINOVOSYL TRANSFERASE SQD2"/>
    <property type="match status" value="1"/>
</dbReference>